<dbReference type="AlphaFoldDB" id="I3EGJ0"/>
<dbReference type="Gene3D" id="1.25.40.10">
    <property type="entry name" value="Tetratricopeptide repeat domain"/>
    <property type="match status" value="1"/>
</dbReference>
<dbReference type="InterPro" id="IPR031545">
    <property type="entry name" value="SRP72_TPR-like"/>
</dbReference>
<dbReference type="GO" id="GO:0043022">
    <property type="term" value="F:ribosome binding"/>
    <property type="evidence" value="ECO:0007669"/>
    <property type="project" value="TreeGrafter"/>
</dbReference>
<dbReference type="GO" id="GO:0006614">
    <property type="term" value="P:SRP-dependent cotranslational protein targeting to membrane"/>
    <property type="evidence" value="ECO:0007669"/>
    <property type="project" value="InterPro"/>
</dbReference>
<sequence length="304" mass="35161">MDANCEDISVLITENRYSEILAHQKATEEQKTIALIKLDRYNEALKTCQNNTFEKGYCYYKLGRYKAALHTAGKKKGADWTTLRSQILYKLDRHSEALEELKKLKLKGPILVNYAGNVAMACVENKLKCDGPEVEEILKMLKNESINIQAEVLYNLSFAYLPDRKKALQKLKEIDTPDRDHRELIASQIHNIEGNLKEISPSVLSKSNRSIHRYNAEGIQTPCLLDSMKQFQKDNYYQNRIKQYGQSKDVPEICSIIDELKQNNTKPIVRFISKLSRKNALRLKKVLEEDNLLNKSLKRIIRNK</sequence>
<evidence type="ECO:0000313" key="2">
    <source>
        <dbReference type="Proteomes" id="UP000002872"/>
    </source>
</evidence>
<dbReference type="InParanoid" id="I3EGJ0"/>
<dbReference type="InterPro" id="IPR026270">
    <property type="entry name" value="SRP72"/>
</dbReference>
<protein>
    <submittedName>
        <fullName evidence="1">Uncharacterized protein</fullName>
    </submittedName>
</protein>
<dbReference type="Proteomes" id="UP000002872">
    <property type="component" value="Unassembled WGS sequence"/>
</dbReference>
<accession>I3EGJ0</accession>
<dbReference type="OrthoDB" id="5421607at2759"/>
<keyword evidence="2" id="KW-1185">Reference proteome</keyword>
<dbReference type="GO" id="GO:0008312">
    <property type="term" value="F:7S RNA binding"/>
    <property type="evidence" value="ECO:0007669"/>
    <property type="project" value="TreeGrafter"/>
</dbReference>
<dbReference type="PANTHER" id="PTHR14094">
    <property type="entry name" value="SIGNAL RECOGNITION PARTICLE 72"/>
    <property type="match status" value="1"/>
</dbReference>
<dbReference type="OMA" id="EKGYCYY"/>
<dbReference type="EMBL" id="GL870879">
    <property type="protein sequence ID" value="EIJ88337.1"/>
    <property type="molecule type" value="Genomic_DNA"/>
</dbReference>
<dbReference type="VEuPathDB" id="MicrosporidiaDB:NEQG_01781"/>
<dbReference type="InterPro" id="IPR011990">
    <property type="entry name" value="TPR-like_helical_dom_sf"/>
</dbReference>
<dbReference type="Pfam" id="PF17004">
    <property type="entry name" value="SRP_TPR_like"/>
    <property type="match status" value="1"/>
</dbReference>
<reference evidence="1" key="1">
    <citation type="submission" date="2011-01" db="EMBL/GenBank/DDBJ databases">
        <title>The Genome Sequence of Nematocida parisii strain ERTm3.</title>
        <authorList>
            <consortium name="The Broad Institute Genome Sequencing Platform"/>
            <consortium name="The Broad Institute Genome Sequencing Center for Infectious Disease"/>
            <person name="Cuomo C."/>
            <person name="Troemel E."/>
            <person name="Young S.K."/>
            <person name="Zeng Q."/>
            <person name="Gargeya S."/>
            <person name="Fitzgerald M."/>
            <person name="Haas B."/>
            <person name="Abouelleil A."/>
            <person name="Alvarado L."/>
            <person name="Arachchi H.M."/>
            <person name="Berlin A."/>
            <person name="Chapman S.B."/>
            <person name="Gearin G."/>
            <person name="Goldberg J."/>
            <person name="Griggs A."/>
            <person name="Gujja S."/>
            <person name="Hansen M."/>
            <person name="Heiman D."/>
            <person name="Howarth C."/>
            <person name="Larimer J."/>
            <person name="Lui A."/>
            <person name="MacDonald P.J.P."/>
            <person name="McCowen C."/>
            <person name="Montmayeur A."/>
            <person name="Murphy C."/>
            <person name="Neiman D."/>
            <person name="Pearson M."/>
            <person name="Priest M."/>
            <person name="Roberts A."/>
            <person name="Saif S."/>
            <person name="Shea T."/>
            <person name="Sisk P."/>
            <person name="Stolte C."/>
            <person name="Sykes S."/>
            <person name="Wortman J."/>
            <person name="Nusbaum C."/>
            <person name="Birren B."/>
        </authorList>
    </citation>
    <scope>NUCLEOTIDE SEQUENCE</scope>
    <source>
        <strain evidence="1">ERTm3</strain>
    </source>
</reference>
<dbReference type="HOGENOM" id="CLU_915541_0_0_1"/>
<proteinExistence type="predicted"/>
<name>I3EGJ0_NEMP3</name>
<dbReference type="GO" id="GO:0005786">
    <property type="term" value="C:signal recognition particle, endoplasmic reticulum targeting"/>
    <property type="evidence" value="ECO:0007669"/>
    <property type="project" value="TreeGrafter"/>
</dbReference>
<gene>
    <name evidence="1" type="ORF">NEQG_01781</name>
</gene>
<evidence type="ECO:0000313" key="1">
    <source>
        <dbReference type="EMBL" id="EIJ88337.1"/>
    </source>
</evidence>
<dbReference type="PANTHER" id="PTHR14094:SF9">
    <property type="entry name" value="SIGNAL RECOGNITION PARTICLE SUBUNIT SRP72"/>
    <property type="match status" value="1"/>
</dbReference>
<dbReference type="SUPFAM" id="SSF48452">
    <property type="entry name" value="TPR-like"/>
    <property type="match status" value="1"/>
</dbReference>
<organism evidence="1 2">
    <name type="scientific">Nematocida parisii (strain ERTm3)</name>
    <name type="common">Nematode killer fungus</name>
    <dbReference type="NCBI Taxonomy" id="935791"/>
    <lineage>
        <taxon>Eukaryota</taxon>
        <taxon>Fungi</taxon>
        <taxon>Fungi incertae sedis</taxon>
        <taxon>Microsporidia</taxon>
        <taxon>Nematocida</taxon>
    </lineage>
</organism>